<feature type="transmembrane region" description="Helical" evidence="7">
    <location>
        <begin position="75"/>
        <end position="97"/>
    </location>
</feature>
<feature type="transmembrane region" description="Helical" evidence="7">
    <location>
        <begin position="285"/>
        <end position="307"/>
    </location>
</feature>
<dbReference type="PANTHER" id="PTHR21716:SF62">
    <property type="entry name" value="TRANSPORT PROTEIN YDBI-RELATED"/>
    <property type="match status" value="1"/>
</dbReference>
<evidence type="ECO:0000256" key="5">
    <source>
        <dbReference type="ARBA" id="ARBA00023136"/>
    </source>
</evidence>
<feature type="transmembrane region" description="Helical" evidence="7">
    <location>
        <begin position="319"/>
        <end position="344"/>
    </location>
</feature>
<dbReference type="EMBL" id="JBHLYR010000058">
    <property type="protein sequence ID" value="MFB9993914.1"/>
    <property type="molecule type" value="Genomic_DNA"/>
</dbReference>
<evidence type="ECO:0000256" key="7">
    <source>
        <dbReference type="SAM" id="Phobius"/>
    </source>
</evidence>
<name>A0ABV6B2C3_9DEIO</name>
<comment type="caution">
    <text evidence="8">The sequence shown here is derived from an EMBL/GenBank/DDBJ whole genome shotgun (WGS) entry which is preliminary data.</text>
</comment>
<feature type="transmembrane region" description="Helical" evidence="7">
    <location>
        <begin position="219"/>
        <end position="241"/>
    </location>
</feature>
<dbReference type="InterPro" id="IPR002549">
    <property type="entry name" value="AI-2E-like"/>
</dbReference>
<dbReference type="Proteomes" id="UP001589733">
    <property type="component" value="Unassembled WGS sequence"/>
</dbReference>
<evidence type="ECO:0000313" key="8">
    <source>
        <dbReference type="EMBL" id="MFB9993914.1"/>
    </source>
</evidence>
<accession>A0ABV6B2C3</accession>
<feature type="transmembrane region" description="Helical" evidence="7">
    <location>
        <begin position="247"/>
        <end position="273"/>
    </location>
</feature>
<protein>
    <submittedName>
        <fullName evidence="8">AI-2E family transporter</fullName>
    </submittedName>
</protein>
<dbReference type="Pfam" id="PF01594">
    <property type="entry name" value="AI-2E_transport"/>
    <property type="match status" value="1"/>
</dbReference>
<evidence type="ECO:0000256" key="2">
    <source>
        <dbReference type="ARBA" id="ARBA00009773"/>
    </source>
</evidence>
<reference evidence="8 9" key="1">
    <citation type="submission" date="2024-09" db="EMBL/GenBank/DDBJ databases">
        <authorList>
            <person name="Sun Q."/>
            <person name="Mori K."/>
        </authorList>
    </citation>
    <scope>NUCLEOTIDE SEQUENCE [LARGE SCALE GENOMIC DNA]</scope>
    <source>
        <strain evidence="8 9">JCM 13503</strain>
    </source>
</reference>
<feature type="transmembrane region" description="Helical" evidence="7">
    <location>
        <begin position="21"/>
        <end position="41"/>
    </location>
</feature>
<feature type="region of interest" description="Disordered" evidence="6">
    <location>
        <begin position="411"/>
        <end position="436"/>
    </location>
</feature>
<feature type="transmembrane region" description="Helical" evidence="7">
    <location>
        <begin position="170"/>
        <end position="198"/>
    </location>
</feature>
<evidence type="ECO:0000256" key="6">
    <source>
        <dbReference type="SAM" id="MobiDB-lite"/>
    </source>
</evidence>
<evidence type="ECO:0000256" key="4">
    <source>
        <dbReference type="ARBA" id="ARBA00022989"/>
    </source>
</evidence>
<evidence type="ECO:0000256" key="1">
    <source>
        <dbReference type="ARBA" id="ARBA00004141"/>
    </source>
</evidence>
<keyword evidence="5 7" id="KW-0472">Membrane</keyword>
<dbReference type="PANTHER" id="PTHR21716">
    <property type="entry name" value="TRANSMEMBRANE PROTEIN"/>
    <property type="match status" value="1"/>
</dbReference>
<comment type="similarity">
    <text evidence="2">Belongs to the autoinducer-2 exporter (AI-2E) (TC 2.A.86) family.</text>
</comment>
<proteinExistence type="inferred from homology"/>
<keyword evidence="4 7" id="KW-1133">Transmembrane helix</keyword>
<gene>
    <name evidence="8" type="ORF">ACFFLM_18325</name>
</gene>
<keyword evidence="3 7" id="KW-0812">Transmembrane</keyword>
<feature type="transmembrane region" description="Helical" evidence="7">
    <location>
        <begin position="47"/>
        <end position="68"/>
    </location>
</feature>
<organism evidence="8 9">
    <name type="scientific">Deinococcus oregonensis</name>
    <dbReference type="NCBI Taxonomy" id="1805970"/>
    <lineage>
        <taxon>Bacteria</taxon>
        <taxon>Thermotogati</taxon>
        <taxon>Deinococcota</taxon>
        <taxon>Deinococci</taxon>
        <taxon>Deinococcales</taxon>
        <taxon>Deinococcaceae</taxon>
        <taxon>Deinococcus</taxon>
    </lineage>
</organism>
<comment type="subcellular location">
    <subcellularLocation>
        <location evidence="1">Membrane</location>
        <topology evidence="1">Multi-pass membrane protein</topology>
    </subcellularLocation>
</comment>
<sequence length="436" mass="45846">MNSPLTPPSKPPSTPRSSIQVINLLPVALGVIAVLLAISFFGQVGPALLAITLALILATALNPVARFLERWMPRAVAGLTTVLLVLAALAFLCFLAVPPMVTQLGQLSGSLPRTLPELEQRISTVVAQYPAVSGALSENTIHGLIQQAIVFSTQAARTLPNLVGAAVGGLFLGLVTLVMVVFVLSNPVPLINGALGAVPPRYRLKAARALAQILKQLGAWGRATVLIMLVTGAFMAVGLMLLGVQNWLVFGLLAALGELVPNLGPIVTSLPPILVSLVDDPQQAVYVALFSLVFQQLEGFILAPFLLGGAGKLHPLSVTMGVLLFGSVFGLVGAFLTVPFLIILKALYQEFYLQDAPDIPDAVAMALISGQVEEQLEREDEAREAAVKAEQAARDAELVRQAEEGELNLAAALDTPGAETQPVKLGRSVPERESSG</sequence>
<dbReference type="RefSeq" id="WP_380013682.1">
    <property type="nucleotide sequence ID" value="NZ_JBHLYR010000058.1"/>
</dbReference>
<evidence type="ECO:0000313" key="9">
    <source>
        <dbReference type="Proteomes" id="UP001589733"/>
    </source>
</evidence>
<evidence type="ECO:0000256" key="3">
    <source>
        <dbReference type="ARBA" id="ARBA00022692"/>
    </source>
</evidence>
<keyword evidence="9" id="KW-1185">Reference proteome</keyword>